<accession>A0A0S4INV1</accession>
<dbReference type="PANTHER" id="PTHR12997:SF2">
    <property type="entry name" value="INOSITOL POLYPHOSPHATE-5-PHOSPHATASE A"/>
    <property type="match status" value="1"/>
</dbReference>
<dbReference type="GO" id="GO:0046856">
    <property type="term" value="P:phosphatidylinositol dephosphorylation"/>
    <property type="evidence" value="ECO:0007669"/>
    <property type="project" value="InterPro"/>
</dbReference>
<feature type="domain" description="Inositol polyphosphate-related phosphatase" evidence="4">
    <location>
        <begin position="82"/>
        <end position="470"/>
    </location>
</feature>
<evidence type="ECO:0000256" key="2">
    <source>
        <dbReference type="ARBA" id="ARBA00022801"/>
    </source>
</evidence>
<gene>
    <name evidence="5" type="ORF">BSAL_57540</name>
</gene>
<evidence type="ECO:0000313" key="6">
    <source>
        <dbReference type="Proteomes" id="UP000051952"/>
    </source>
</evidence>
<reference evidence="6" key="1">
    <citation type="submission" date="2015-09" db="EMBL/GenBank/DDBJ databases">
        <authorList>
            <consortium name="Pathogen Informatics"/>
        </authorList>
    </citation>
    <scope>NUCLEOTIDE SEQUENCE [LARGE SCALE GENOMIC DNA]</scope>
    <source>
        <strain evidence="6">Lake Konstanz</strain>
    </source>
</reference>
<keyword evidence="2" id="KW-0378">Hydrolase</keyword>
<dbReference type="OMA" id="PERIMCA"/>
<dbReference type="Pfam" id="PF22669">
    <property type="entry name" value="Exo_endo_phos2"/>
    <property type="match status" value="1"/>
</dbReference>
<dbReference type="OrthoDB" id="5780965at2759"/>
<dbReference type="InterPro" id="IPR036691">
    <property type="entry name" value="Endo/exonu/phosph_ase_sf"/>
</dbReference>
<dbReference type="Proteomes" id="UP000051952">
    <property type="component" value="Unassembled WGS sequence"/>
</dbReference>
<dbReference type="EC" id="3.1.3.56" evidence="1"/>
<dbReference type="PANTHER" id="PTHR12997">
    <property type="entry name" value="TYPE I INOSITOL-1,4,5-TRISPHOSPHATE 5-PHOSPHATASE"/>
    <property type="match status" value="1"/>
</dbReference>
<dbReference type="Gene3D" id="3.60.10.10">
    <property type="entry name" value="Endonuclease/exonuclease/phosphatase"/>
    <property type="match status" value="1"/>
</dbReference>
<dbReference type="SMART" id="SM00128">
    <property type="entry name" value="IPPc"/>
    <property type="match status" value="1"/>
</dbReference>
<proteinExistence type="inferred from homology"/>
<dbReference type="AlphaFoldDB" id="A0A0S4INV1"/>
<comment type="similarity">
    <text evidence="3">Belongs to the inositol 1,4,5-trisphosphate 5-phosphatase type I family.</text>
</comment>
<dbReference type="SUPFAM" id="SSF56219">
    <property type="entry name" value="DNase I-like"/>
    <property type="match status" value="1"/>
</dbReference>
<dbReference type="GO" id="GO:0004445">
    <property type="term" value="F:inositol-polyphosphate 5-phosphatase activity"/>
    <property type="evidence" value="ECO:0007669"/>
    <property type="project" value="UniProtKB-EC"/>
</dbReference>
<sequence>MSSSGPTLPSAGPAEPLTFLSISQNIGSIDCTGIKTEIPDDIKSMTTRFLQSLDQFLIDAANAKRYEFLSNHKNSAAAPLSQTSSPFVSAMKSGFELHSSVNGSAAAADGDAPEIDVVVVHVQEIGGKKYNAVFNEYLGNAFRSMRSNAGWCSGLLMQPQNCDSTFTAMGVVIFLSKRVVPITSVLSVRHRTYVAVSDDPISYTGGSAGSLFLGAKFSNAEKSRKGYLLTSLRIGNTCMNFVNLHLYHDADNATAAAESPSRYTPRRLEAFLEAMSEVIPVVNPEDPLFIFGDLNTRLDAKQVLEYMTSRLKLEDGDIKMGKKEIAAPESFWEFFMSRDNHSELHQFDREPAMLMDALAEQSGIELCELPIHFPPSYMLDDTQHDGRFHEQYGCTKDGCHTKISPTTTSTFAKKKLRPYKRERMPAWCDRIFMNTTALELITGVERQQQHRIMKQHSGARLKEATAAAASGETSAATNTCTYDSVSLECMDHEGVFLLF</sequence>
<keyword evidence="6" id="KW-1185">Reference proteome</keyword>
<protein>
    <recommendedName>
        <fullName evidence="1">inositol-polyphosphate 5-phosphatase</fullName>
        <ecNumber evidence="1">3.1.3.56</ecNumber>
    </recommendedName>
</protein>
<dbReference type="EMBL" id="CYKH01000217">
    <property type="protein sequence ID" value="CUE94017.1"/>
    <property type="molecule type" value="Genomic_DNA"/>
</dbReference>
<evidence type="ECO:0000259" key="4">
    <source>
        <dbReference type="SMART" id="SM00128"/>
    </source>
</evidence>
<organism evidence="5 6">
    <name type="scientific">Bodo saltans</name>
    <name type="common">Flagellated protozoan</name>
    <dbReference type="NCBI Taxonomy" id="75058"/>
    <lineage>
        <taxon>Eukaryota</taxon>
        <taxon>Discoba</taxon>
        <taxon>Euglenozoa</taxon>
        <taxon>Kinetoplastea</taxon>
        <taxon>Metakinetoplastina</taxon>
        <taxon>Eubodonida</taxon>
        <taxon>Bodonidae</taxon>
        <taxon>Bodo</taxon>
    </lineage>
</organism>
<dbReference type="VEuPathDB" id="TriTrypDB:BSAL_57540"/>
<evidence type="ECO:0000313" key="5">
    <source>
        <dbReference type="EMBL" id="CUE94017.1"/>
    </source>
</evidence>
<name>A0A0S4INV1_BODSA</name>
<evidence type="ECO:0000256" key="1">
    <source>
        <dbReference type="ARBA" id="ARBA00012997"/>
    </source>
</evidence>
<dbReference type="InterPro" id="IPR039737">
    <property type="entry name" value="INPP5A"/>
</dbReference>
<evidence type="ECO:0000256" key="3">
    <source>
        <dbReference type="ARBA" id="ARBA00023599"/>
    </source>
</evidence>
<dbReference type="InterPro" id="IPR000300">
    <property type="entry name" value="IPPc"/>
</dbReference>